<dbReference type="Proteomes" id="UP000823847">
    <property type="component" value="Unassembled WGS sequence"/>
</dbReference>
<dbReference type="Pfam" id="PF19775">
    <property type="entry name" value="DUF6261"/>
    <property type="match status" value="1"/>
</dbReference>
<evidence type="ECO:0000313" key="3">
    <source>
        <dbReference type="Proteomes" id="UP000823847"/>
    </source>
</evidence>
<organism evidence="2 3">
    <name type="scientific">Candidatus Parabacteroides intestinigallinarum</name>
    <dbReference type="NCBI Taxonomy" id="2838722"/>
    <lineage>
        <taxon>Bacteria</taxon>
        <taxon>Pseudomonadati</taxon>
        <taxon>Bacteroidota</taxon>
        <taxon>Bacteroidia</taxon>
        <taxon>Bacteroidales</taxon>
        <taxon>Tannerellaceae</taxon>
        <taxon>Parabacteroides</taxon>
    </lineage>
</organism>
<proteinExistence type="predicted"/>
<evidence type="ECO:0000313" key="2">
    <source>
        <dbReference type="EMBL" id="HIX86612.1"/>
    </source>
</evidence>
<reference evidence="2" key="2">
    <citation type="submission" date="2021-04" db="EMBL/GenBank/DDBJ databases">
        <authorList>
            <person name="Gilroy R."/>
        </authorList>
    </citation>
    <scope>NUCLEOTIDE SEQUENCE</scope>
    <source>
        <strain evidence="2">ChiHecec2B26-12326</strain>
    </source>
</reference>
<feature type="region of interest" description="Disordered" evidence="1">
    <location>
        <begin position="241"/>
        <end position="285"/>
    </location>
</feature>
<reference evidence="2" key="1">
    <citation type="journal article" date="2021" name="PeerJ">
        <title>Extensive microbial diversity within the chicken gut microbiome revealed by metagenomics and culture.</title>
        <authorList>
            <person name="Gilroy R."/>
            <person name="Ravi A."/>
            <person name="Getino M."/>
            <person name="Pursley I."/>
            <person name="Horton D.L."/>
            <person name="Alikhan N.F."/>
            <person name="Baker D."/>
            <person name="Gharbi K."/>
            <person name="Hall N."/>
            <person name="Watson M."/>
            <person name="Adriaenssens E.M."/>
            <person name="Foster-Nyarko E."/>
            <person name="Jarju S."/>
            <person name="Secka A."/>
            <person name="Antonio M."/>
            <person name="Oren A."/>
            <person name="Chaudhuri R.R."/>
            <person name="La Ragione R."/>
            <person name="Hildebrand F."/>
            <person name="Pallen M.J."/>
        </authorList>
    </citation>
    <scope>NUCLEOTIDE SEQUENCE</scope>
    <source>
        <strain evidence="2">ChiHecec2B26-12326</strain>
    </source>
</reference>
<dbReference type="EMBL" id="DXEN01000064">
    <property type="protein sequence ID" value="HIX86612.1"/>
    <property type="molecule type" value="Genomic_DNA"/>
</dbReference>
<name>A0A9D1XRU4_9BACT</name>
<feature type="compositionally biased region" description="Acidic residues" evidence="1">
    <location>
        <begin position="275"/>
        <end position="285"/>
    </location>
</feature>
<gene>
    <name evidence="2" type="ORF">H9848_08425</name>
</gene>
<comment type="caution">
    <text evidence="2">The sequence shown here is derived from an EMBL/GenBank/DDBJ whole genome shotgun (WGS) entry which is preliminary data.</text>
</comment>
<dbReference type="AlphaFoldDB" id="A0A9D1XRU4"/>
<sequence length="285" mass="30726">MKEIIYAFSKHNAKNAQHVLFVQDVLAAVPEATATTYGFGKQRAAFAAAAGDEVACFKPDKGYLDTPKIEKADKDRDNAFYLYKGMADLYMNYGADEEEREAGRVLSFAFRETGVAAEMDYASETATLVDLVAKLRVEPYVSALATLGMSAAPDKLEELNEAFHDVYKLRTVEERDRALSKGSMKTLRPATDQAFDALAKAINAIYAVNELVTNDEETREALGALIDDVNAVVVRFRKVVSGSASGTTPTPETPDPENPSGGEGEPADPNPDGGGGEEVESPDVI</sequence>
<evidence type="ECO:0000256" key="1">
    <source>
        <dbReference type="SAM" id="MobiDB-lite"/>
    </source>
</evidence>
<dbReference type="InterPro" id="IPR046228">
    <property type="entry name" value="DUF6261"/>
</dbReference>
<protein>
    <submittedName>
        <fullName evidence="2">Uncharacterized protein</fullName>
    </submittedName>
</protein>
<accession>A0A9D1XRU4</accession>